<dbReference type="SUPFAM" id="SSF53098">
    <property type="entry name" value="Ribonuclease H-like"/>
    <property type="match status" value="1"/>
</dbReference>
<dbReference type="AlphaFoldDB" id="A0A7W2AHQ0"/>
<evidence type="ECO:0000313" key="10">
    <source>
        <dbReference type="Proteomes" id="UP000530514"/>
    </source>
</evidence>
<dbReference type="PRINTS" id="PR00868">
    <property type="entry name" value="DNAPOLI"/>
</dbReference>
<evidence type="ECO:0000259" key="7">
    <source>
        <dbReference type="SMART" id="SM00474"/>
    </source>
</evidence>
<accession>A0A7W2AHQ0</accession>
<comment type="similarity">
    <text evidence="1">Belongs to the DNA polymerase type-A family.</text>
</comment>
<evidence type="ECO:0000313" key="9">
    <source>
        <dbReference type="EMBL" id="MBA4542053.1"/>
    </source>
</evidence>
<dbReference type="FunFam" id="1.10.150.20:FF:000002">
    <property type="entry name" value="DNA polymerase I"/>
    <property type="match status" value="1"/>
</dbReference>
<evidence type="ECO:0000256" key="4">
    <source>
        <dbReference type="ARBA" id="ARBA00022705"/>
    </source>
</evidence>
<dbReference type="Proteomes" id="UP000530514">
    <property type="component" value="Unassembled WGS sequence"/>
</dbReference>
<keyword evidence="10" id="KW-1185">Reference proteome</keyword>
<dbReference type="InterPro" id="IPR002562">
    <property type="entry name" value="3'-5'_exonuclease_dom"/>
</dbReference>
<comment type="catalytic activity">
    <reaction evidence="5">
        <text>DNA(n) + a 2'-deoxyribonucleoside 5'-triphosphate = DNA(n+1) + diphosphate</text>
        <dbReference type="Rhea" id="RHEA:22508"/>
        <dbReference type="Rhea" id="RHEA-COMP:17339"/>
        <dbReference type="Rhea" id="RHEA-COMP:17340"/>
        <dbReference type="ChEBI" id="CHEBI:33019"/>
        <dbReference type="ChEBI" id="CHEBI:61560"/>
        <dbReference type="ChEBI" id="CHEBI:173112"/>
        <dbReference type="EC" id="2.7.7.7"/>
    </reaction>
</comment>
<dbReference type="CDD" id="cd06139">
    <property type="entry name" value="DNA_polA_I_Ecoli_like_exo"/>
    <property type="match status" value="1"/>
</dbReference>
<dbReference type="InterPro" id="IPR002298">
    <property type="entry name" value="DNA_polymerase_A"/>
</dbReference>
<dbReference type="OrthoDB" id="4053at2"/>
<keyword evidence="6" id="KW-0175">Coiled coil</keyword>
<dbReference type="GO" id="GO:0003887">
    <property type="term" value="F:DNA-directed DNA polymerase activity"/>
    <property type="evidence" value="ECO:0007669"/>
    <property type="project" value="UniProtKB-EC"/>
</dbReference>
<evidence type="ECO:0000256" key="3">
    <source>
        <dbReference type="ARBA" id="ARBA00020311"/>
    </source>
</evidence>
<reference evidence="9 10" key="1">
    <citation type="submission" date="2020-07" db="EMBL/GenBank/DDBJ databases">
        <authorList>
            <person name="Feng H."/>
        </authorList>
    </citation>
    <scope>NUCLEOTIDE SEQUENCE [LARGE SCALE GENOMIC DNA]</scope>
    <source>
        <strain evidence="10">s-11</strain>
    </source>
</reference>
<dbReference type="GO" id="GO:0006302">
    <property type="term" value="P:double-strand break repair"/>
    <property type="evidence" value="ECO:0007669"/>
    <property type="project" value="TreeGrafter"/>
</dbReference>
<evidence type="ECO:0000256" key="6">
    <source>
        <dbReference type="SAM" id="Coils"/>
    </source>
</evidence>
<dbReference type="InterPro" id="IPR001098">
    <property type="entry name" value="DNA-dir_DNA_pol_A_palm_dom"/>
</dbReference>
<dbReference type="Gene3D" id="1.20.1060.10">
    <property type="entry name" value="Taq DNA Polymerase, Chain T, domain 4"/>
    <property type="match status" value="1"/>
</dbReference>
<feature type="domain" description="DNA-directed DNA polymerase family A palm" evidence="8">
    <location>
        <begin position="464"/>
        <end position="671"/>
    </location>
</feature>
<sequence length="755" mass="86832">MTAQRKIREKKKAAQPSETMAEAWARIFEMKLSDRDREKLQAVKDAMDRGEIERDPADMYTKTGAFKKFSKAEALRMYDRIKESIREQKIRDLVEKTPDTYRLILDEEELEQVVDNALREEYVALDTETTGLDVYEDVIVGISITLPSRDEHFYIPVAHGEAHPDGYYVAPMDFGDDAEKVAQLPRSFVLEMLRDVLESEKVGKVLHNATYDAHMFIRHGYELKNIVCDTQVAMHTLNENEPSYKLKDLATKYLREPSDTFDELFGKNCRFDTVPLRVALAYAAKDTDITNRLYLFQREHFEKLPKLKNIYEKVENPLIPVVIHMERTGFILDQEKAKEYGEQLSKEIAELQRQLAEHFGDINLNSPDQLARVIYDDLKLGRTLPLDLRQKRSTDKNVLKKLKGEHLAIEALLEYKKKTKLYGTYVEALPKLVKKDGRIHGQFKQASTVTGRFSSKDPNLQNQPKDARTMFVAPEGYAILGADYSQQEPRLLAHFSGEERLIEAYREGKDLYQLAAAETFGLPLEACGDGSKYRKMMKTGILAVMYGTGNKTLAGQLEVSEKEAADFIKSFYKKHPKVKRWIDGNVEFCRRHGYVEMLGGRKRRLPDIYSDERWKVAQAERQATNAIIQGSAAIQTKLALIELYKLIQRKHGWRILAQIHDEILFYVPLTITPEEVLEIRDVMLNAVKLSVPSKTDIEAGTRWGDSVKFHQDERVWYRTMVKGDQKAKIVTPDLGLAIKKFYDGINAGWTPDKDE</sequence>
<dbReference type="EC" id="2.7.7.7" evidence="2"/>
<dbReference type="Pfam" id="PF00476">
    <property type="entry name" value="DNA_pol_A"/>
    <property type="match status" value="1"/>
</dbReference>
<dbReference type="SUPFAM" id="SSF56672">
    <property type="entry name" value="DNA/RNA polymerases"/>
    <property type="match status" value="1"/>
</dbReference>
<dbReference type="GO" id="GO:0006261">
    <property type="term" value="P:DNA-templated DNA replication"/>
    <property type="evidence" value="ECO:0007669"/>
    <property type="project" value="InterPro"/>
</dbReference>
<protein>
    <recommendedName>
        <fullName evidence="3">DNA polymerase I</fullName>
        <ecNumber evidence="2">2.7.7.7</ecNumber>
    </recommendedName>
</protein>
<dbReference type="GO" id="GO:0003677">
    <property type="term" value="F:DNA binding"/>
    <property type="evidence" value="ECO:0007669"/>
    <property type="project" value="InterPro"/>
</dbReference>
<dbReference type="InterPro" id="IPR036397">
    <property type="entry name" value="RNaseH_sf"/>
</dbReference>
<comment type="caution">
    <text evidence="9">The sequence shown here is derived from an EMBL/GenBank/DDBJ whole genome shotgun (WGS) entry which is preliminary data.</text>
</comment>
<dbReference type="PANTHER" id="PTHR10133:SF27">
    <property type="entry name" value="DNA POLYMERASE NU"/>
    <property type="match status" value="1"/>
</dbReference>
<dbReference type="Pfam" id="PF01612">
    <property type="entry name" value="DNA_pol_A_exo1"/>
    <property type="match status" value="1"/>
</dbReference>
<keyword evidence="4" id="KW-0235">DNA replication</keyword>
<evidence type="ECO:0000256" key="2">
    <source>
        <dbReference type="ARBA" id="ARBA00012417"/>
    </source>
</evidence>
<dbReference type="InterPro" id="IPR012337">
    <property type="entry name" value="RNaseH-like_sf"/>
</dbReference>
<dbReference type="SMART" id="SM00482">
    <property type="entry name" value="POLAc"/>
    <property type="match status" value="1"/>
</dbReference>
<dbReference type="GO" id="GO:0008408">
    <property type="term" value="F:3'-5' exonuclease activity"/>
    <property type="evidence" value="ECO:0007669"/>
    <property type="project" value="InterPro"/>
</dbReference>
<proteinExistence type="inferred from homology"/>
<organism evidence="9 10">
    <name type="scientific">Thermoactinomyces daqus</name>
    <dbReference type="NCBI Taxonomy" id="1329516"/>
    <lineage>
        <taxon>Bacteria</taxon>
        <taxon>Bacillati</taxon>
        <taxon>Bacillota</taxon>
        <taxon>Bacilli</taxon>
        <taxon>Bacillales</taxon>
        <taxon>Thermoactinomycetaceae</taxon>
        <taxon>Thermoactinomyces</taxon>
    </lineage>
</organism>
<evidence type="ECO:0000256" key="1">
    <source>
        <dbReference type="ARBA" id="ARBA00007705"/>
    </source>
</evidence>
<dbReference type="SMART" id="SM00474">
    <property type="entry name" value="35EXOc"/>
    <property type="match status" value="1"/>
</dbReference>
<dbReference type="InterPro" id="IPR043502">
    <property type="entry name" value="DNA/RNA_pol_sf"/>
</dbReference>
<gene>
    <name evidence="9" type="ORF">H1164_03940</name>
</gene>
<feature type="domain" description="3'-5' exonuclease" evidence="7">
    <location>
        <begin position="101"/>
        <end position="301"/>
    </location>
</feature>
<dbReference type="EMBL" id="JACEIP010000004">
    <property type="protein sequence ID" value="MBA4542053.1"/>
    <property type="molecule type" value="Genomic_DNA"/>
</dbReference>
<dbReference type="RefSeq" id="WP_052153915.1">
    <property type="nucleotide sequence ID" value="NZ_JACEIP010000004.1"/>
</dbReference>
<dbReference type="Gene3D" id="1.10.150.20">
    <property type="entry name" value="5' to 3' exonuclease, C-terminal subdomain"/>
    <property type="match status" value="1"/>
</dbReference>
<name>A0A7W2AHQ0_9BACL</name>
<feature type="coiled-coil region" evidence="6">
    <location>
        <begin position="334"/>
        <end position="361"/>
    </location>
</feature>
<dbReference type="PANTHER" id="PTHR10133">
    <property type="entry name" value="DNA POLYMERASE I"/>
    <property type="match status" value="1"/>
</dbReference>
<evidence type="ECO:0000259" key="8">
    <source>
        <dbReference type="SMART" id="SM00482"/>
    </source>
</evidence>
<dbReference type="Gene3D" id="3.30.70.370">
    <property type="match status" value="1"/>
</dbReference>
<evidence type="ECO:0000256" key="5">
    <source>
        <dbReference type="ARBA" id="ARBA00049244"/>
    </source>
</evidence>
<dbReference type="Gene3D" id="3.30.420.10">
    <property type="entry name" value="Ribonuclease H-like superfamily/Ribonuclease H"/>
    <property type="match status" value="1"/>
</dbReference>